<feature type="region of interest" description="Disordered" evidence="1">
    <location>
        <begin position="410"/>
        <end position="429"/>
    </location>
</feature>
<evidence type="ECO:0000313" key="2">
    <source>
        <dbReference type="EMBL" id="KKZ61741.1"/>
    </source>
</evidence>
<name>A0A0G2J875_9EURO</name>
<proteinExistence type="predicted"/>
<feature type="region of interest" description="Disordered" evidence="1">
    <location>
        <begin position="74"/>
        <end position="93"/>
    </location>
</feature>
<gene>
    <name evidence="2" type="ORF">EMCG_03770</name>
</gene>
<comment type="caution">
    <text evidence="2">The sequence shown here is derived from an EMBL/GenBank/DDBJ whole genome shotgun (WGS) entry which is preliminary data.</text>
</comment>
<dbReference type="VEuPathDB" id="FungiDB:EMCG_03770"/>
<dbReference type="Proteomes" id="UP000034164">
    <property type="component" value="Unassembled WGS sequence"/>
</dbReference>
<dbReference type="PANTHER" id="PTHR37535">
    <property type="entry name" value="FLUG DOMAIN PROTEIN"/>
    <property type="match status" value="1"/>
</dbReference>
<dbReference type="Pfam" id="PF11917">
    <property type="entry name" value="DUF3435"/>
    <property type="match status" value="1"/>
</dbReference>
<sequence length="555" mass="63112">MPTRAVSRPSEQVAHLLRSSRPKSHGGRVDQGRYIKFYSQADTYDHGERKTGLPVRSAVLKPLESTRSTLNSALFMSGGGRASSRSRVTKTRRTEEQKLLEASKLSENAAAQGFTKQRQQKRETQENVECRKLKAPATKDTYDRAVYLWGLDKIFCFVNAWEAQTGRGLSAELKEDVKNFVIKDLTPTYNLPVKPRDKFLTTNKVINYLLRQLFEDDDHDYVHEIMRVYIGLSLTLFAGSGSRVGAVVESSAYRGTNECLYYEHLALSVKWSKPGEVEYWVTIDQKFIKGQRYKDEKIKPKNWIGEQKILGRNFMFWLMTVGLADQAFKGIQTLDKLLDVRPPRGRESLTFEWENRVENLTVFRMVTSQGPDKSKALSFSSLRHHYKSLSQRDSFRDPLRVHGIRGGVANKLDSSVSRESRSQALDHQNPETFSQYQSQVKAVDIQAAFWDEKPNHDCLEMERSMTHHRDTNVPQQLSSVAIAEVESDPGMIDLKRGIAELTSKIDGRPKDHSDLVSERDTLYSKQQSYVVPSSRSLLQNGGSPVTASISQVMSF</sequence>
<protein>
    <submittedName>
        <fullName evidence="2">Uncharacterized protein</fullName>
    </submittedName>
</protein>
<evidence type="ECO:0000256" key="1">
    <source>
        <dbReference type="SAM" id="MobiDB-lite"/>
    </source>
</evidence>
<dbReference type="PANTHER" id="PTHR37535:SF3">
    <property type="entry name" value="FLUG DOMAIN-CONTAINING PROTEIN"/>
    <property type="match status" value="1"/>
</dbReference>
<organism evidence="2 3">
    <name type="scientific">[Emmonsia] crescens</name>
    <dbReference type="NCBI Taxonomy" id="73230"/>
    <lineage>
        <taxon>Eukaryota</taxon>
        <taxon>Fungi</taxon>
        <taxon>Dikarya</taxon>
        <taxon>Ascomycota</taxon>
        <taxon>Pezizomycotina</taxon>
        <taxon>Eurotiomycetes</taxon>
        <taxon>Eurotiomycetidae</taxon>
        <taxon>Onygenales</taxon>
        <taxon>Ajellomycetaceae</taxon>
        <taxon>Emergomyces</taxon>
    </lineage>
</organism>
<dbReference type="AlphaFoldDB" id="A0A0G2J875"/>
<dbReference type="OrthoDB" id="4185537at2759"/>
<accession>A0A0G2J875</accession>
<evidence type="ECO:0000313" key="3">
    <source>
        <dbReference type="Proteomes" id="UP000034164"/>
    </source>
</evidence>
<dbReference type="InterPro" id="IPR021842">
    <property type="entry name" value="DUF3435"/>
</dbReference>
<reference evidence="3" key="1">
    <citation type="journal article" date="2015" name="PLoS Genet.">
        <title>The dynamic genome and transcriptome of the human fungal pathogen Blastomyces and close relative Emmonsia.</title>
        <authorList>
            <person name="Munoz J.F."/>
            <person name="Gauthier G.M."/>
            <person name="Desjardins C.A."/>
            <person name="Gallo J.E."/>
            <person name="Holder J."/>
            <person name="Sullivan T.D."/>
            <person name="Marty A.J."/>
            <person name="Carmen J.C."/>
            <person name="Chen Z."/>
            <person name="Ding L."/>
            <person name="Gujja S."/>
            <person name="Magrini V."/>
            <person name="Misas E."/>
            <person name="Mitreva M."/>
            <person name="Priest M."/>
            <person name="Saif S."/>
            <person name="Whiston E.A."/>
            <person name="Young S."/>
            <person name="Zeng Q."/>
            <person name="Goldman W.E."/>
            <person name="Mardis E.R."/>
            <person name="Taylor J.W."/>
            <person name="McEwen J.G."/>
            <person name="Clay O.K."/>
            <person name="Klein B.S."/>
            <person name="Cuomo C.A."/>
        </authorList>
    </citation>
    <scope>NUCLEOTIDE SEQUENCE [LARGE SCALE GENOMIC DNA]</scope>
    <source>
        <strain evidence="3">UAMH 3008</strain>
    </source>
</reference>
<dbReference type="EMBL" id="LCZI01001248">
    <property type="protein sequence ID" value="KKZ61741.1"/>
    <property type="molecule type" value="Genomic_DNA"/>
</dbReference>